<feature type="region of interest" description="Disordered" evidence="1">
    <location>
        <begin position="401"/>
        <end position="522"/>
    </location>
</feature>
<accession>E0NTA9</accession>
<dbReference type="eggNOG" id="ENOG5033ZHP">
    <property type="taxonomic scope" value="Bacteria"/>
</dbReference>
<evidence type="ECO:0000313" key="2">
    <source>
        <dbReference type="EMBL" id="EFM01576.1"/>
    </source>
</evidence>
<name>E0NTA9_9BACT</name>
<organism evidence="2 3">
    <name type="scientific">Hoylesella marshii DSM 16973 = JCM 13450</name>
    <dbReference type="NCBI Taxonomy" id="862515"/>
    <lineage>
        <taxon>Bacteria</taxon>
        <taxon>Pseudomonadati</taxon>
        <taxon>Bacteroidota</taxon>
        <taxon>Bacteroidia</taxon>
        <taxon>Bacteroidales</taxon>
        <taxon>Prevotellaceae</taxon>
        <taxon>Hoylesella</taxon>
    </lineage>
</organism>
<gene>
    <name evidence="2" type="ORF">HMPREF0658_1411</name>
</gene>
<evidence type="ECO:0000313" key="3">
    <source>
        <dbReference type="Proteomes" id="UP000004394"/>
    </source>
</evidence>
<evidence type="ECO:0008006" key="4">
    <source>
        <dbReference type="Google" id="ProtNLM"/>
    </source>
</evidence>
<dbReference type="Pfam" id="PF12099">
    <property type="entry name" value="DUF3575"/>
    <property type="match status" value="1"/>
</dbReference>
<comment type="caution">
    <text evidence="2">The sequence shown here is derived from an EMBL/GenBank/DDBJ whole genome shotgun (WGS) entry which is preliminary data.</text>
</comment>
<sequence>MKRIDNLKVMIKSRGRRHFMLLMLLFFLGTPELFAQGRLLYYNKVDTLKVIERFNLRANIVDWLVLTPNVGVEFATGNKNWNTWTVGLYGRFNWHADTKVRPYYVYDLYDGRVELRKYWHAHMPKRVFYVGAYAGANKFDIKLGSVGRKGQGVFGGLMVGTITQLYGYQNGASLDLDLGVNAGVVFAKYHEYRREFAGNQYVYTVTKPESGYALTFSPWIYAASTDIIKASLVYHFGTKLSNKYKNRMLVDTDYRIALDAQKMRMDSINTALEKQRRLKADSLEKVDYEKRFEKQHLEIERKYQADSLKKVNEALHIEALKAKAEAKKVADSLKVVEREKAVEAARQKQIDRENAKRVADSLKVVEREKAVAATQQKQLDRENAKRVADSLKVVEREKAAEAAQQKQLDREKAKREADSLKTVRKSQEAEAALMKEQDRERAKRERDSLAQVKQTQRQEALKAKEEEKKLKKQKKDEEKSKSKKKDEEEPQATNTAGKEENPGDSETGTSGEEENKDVNKES</sequence>
<feature type="compositionally biased region" description="Basic and acidic residues" evidence="1">
    <location>
        <begin position="459"/>
        <end position="487"/>
    </location>
</feature>
<feature type="compositionally biased region" description="Basic and acidic residues" evidence="1">
    <location>
        <begin position="407"/>
        <end position="448"/>
    </location>
</feature>
<dbReference type="InterPro" id="IPR021958">
    <property type="entry name" value="DUF3575"/>
</dbReference>
<proteinExistence type="predicted"/>
<dbReference type="BioCyc" id="PMAR862515-HMP:GMOO-1434-MONOMER"/>
<keyword evidence="3" id="KW-1185">Reference proteome</keyword>
<dbReference type="STRING" id="862515.HMPREF0658_1411"/>
<protein>
    <recommendedName>
        <fullName evidence="4">DUF3575 domain-containing protein</fullName>
    </recommendedName>
</protein>
<dbReference type="EMBL" id="AEEI01000049">
    <property type="protein sequence ID" value="EFM01576.1"/>
    <property type="molecule type" value="Genomic_DNA"/>
</dbReference>
<dbReference type="Proteomes" id="UP000004394">
    <property type="component" value="Unassembled WGS sequence"/>
</dbReference>
<evidence type="ECO:0000256" key="1">
    <source>
        <dbReference type="SAM" id="MobiDB-lite"/>
    </source>
</evidence>
<reference evidence="2" key="1">
    <citation type="submission" date="2010-07" db="EMBL/GenBank/DDBJ databases">
        <authorList>
            <person name="Muzny D."/>
            <person name="Qin X."/>
            <person name="Deng J."/>
            <person name="Jiang H."/>
            <person name="Liu Y."/>
            <person name="Qu J."/>
            <person name="Song X.-Z."/>
            <person name="Zhang L."/>
            <person name="Thornton R."/>
            <person name="Coyle M."/>
            <person name="Francisco L."/>
            <person name="Jackson L."/>
            <person name="Javaid M."/>
            <person name="Korchina V."/>
            <person name="Kovar C."/>
            <person name="Mata R."/>
            <person name="Mathew T."/>
            <person name="Ngo R."/>
            <person name="Nguyen L."/>
            <person name="Nguyen N."/>
            <person name="Okwuonu G."/>
            <person name="Ongeri F."/>
            <person name="Pham C."/>
            <person name="Simmons D."/>
            <person name="Wilczek-Boney K."/>
            <person name="Hale W."/>
            <person name="Jakkamsetti A."/>
            <person name="Pham P."/>
            <person name="Ruth R."/>
            <person name="San Lucas F."/>
            <person name="Warren J."/>
            <person name="Zhang J."/>
            <person name="Zhao Z."/>
            <person name="Zhou C."/>
            <person name="Zhu D."/>
            <person name="Lee S."/>
            <person name="Bess C."/>
            <person name="Blankenburg K."/>
            <person name="Forbes L."/>
            <person name="Fu Q."/>
            <person name="Gubbala S."/>
            <person name="Hirani K."/>
            <person name="Jayaseelan J.C."/>
            <person name="Lara F."/>
            <person name="Munidasa M."/>
            <person name="Palculict T."/>
            <person name="Patil S."/>
            <person name="Pu L.-L."/>
            <person name="Saada N."/>
            <person name="Tang L."/>
            <person name="Weissenberger G."/>
            <person name="Zhu Y."/>
            <person name="Hemphill L."/>
            <person name="Shang Y."/>
            <person name="Youmans B."/>
            <person name="Ayvaz T."/>
            <person name="Ross M."/>
            <person name="Santibanez J."/>
            <person name="Aqrawi P."/>
            <person name="Gross S."/>
            <person name="Joshi V."/>
            <person name="Fowler G."/>
            <person name="Nazareth L."/>
            <person name="Reid J."/>
            <person name="Worley K."/>
            <person name="Petrosino J."/>
            <person name="Highlander S."/>
            <person name="Gibbs R."/>
        </authorList>
    </citation>
    <scope>NUCLEOTIDE SEQUENCE [LARGE SCALE GENOMIC DNA]</scope>
    <source>
        <strain evidence="2">DSM 16973</strain>
    </source>
</reference>
<dbReference type="AlphaFoldDB" id="E0NTA9"/>
<dbReference type="HOGENOM" id="CLU_032555_1_0_10"/>